<name>A0A6V8MK63_9BACT</name>
<comment type="caution">
    <text evidence="2">The sequence shown here is derived from an EMBL/GenBank/DDBJ whole genome shotgun (WGS) entry which is preliminary data.</text>
</comment>
<dbReference type="PROSITE" id="PS51819">
    <property type="entry name" value="VOC"/>
    <property type="match status" value="1"/>
</dbReference>
<keyword evidence="3" id="KW-1185">Reference proteome</keyword>
<dbReference type="AlphaFoldDB" id="A0A6V8MK63"/>
<proteinExistence type="predicted"/>
<dbReference type="Gene3D" id="3.10.180.10">
    <property type="entry name" value="2,3-Dihydroxybiphenyl 1,2-Dioxygenase, domain 1"/>
    <property type="match status" value="1"/>
</dbReference>
<dbReference type="PANTHER" id="PTHR33993:SF14">
    <property type="entry name" value="GB|AAF24581.1"/>
    <property type="match status" value="1"/>
</dbReference>
<dbReference type="Pfam" id="PF00903">
    <property type="entry name" value="Glyoxalase"/>
    <property type="match status" value="1"/>
</dbReference>
<dbReference type="InterPro" id="IPR052164">
    <property type="entry name" value="Anthracycline_SecMetBiosynth"/>
</dbReference>
<dbReference type="SUPFAM" id="SSF54593">
    <property type="entry name" value="Glyoxalase/Bleomycin resistance protein/Dihydroxybiphenyl dioxygenase"/>
    <property type="match status" value="1"/>
</dbReference>
<dbReference type="PANTHER" id="PTHR33993">
    <property type="entry name" value="GLYOXALASE-RELATED"/>
    <property type="match status" value="1"/>
</dbReference>
<sequence length="126" mass="14001">MTDHFRVQGAFSWFELTTTDVHAAEAFYSRLFGWNTEPWVGEGAYTLIKVDGKDVGGMVENSDPQDPRLGWGIYVTVTDVDETAARVPEYGGTVLVEPTNIPKIGRYCVIRDPLGHTITAITYSRS</sequence>
<dbReference type="EMBL" id="BLXX01000008">
    <property type="protein sequence ID" value="GFO60378.1"/>
    <property type="molecule type" value="Genomic_DNA"/>
</dbReference>
<reference evidence="3" key="1">
    <citation type="submission" date="2020-06" db="EMBL/GenBank/DDBJ databases">
        <title>Draft genomic sequence of Geomonas sp. Red330.</title>
        <authorList>
            <person name="Itoh H."/>
            <person name="Zhenxing X."/>
            <person name="Ushijima N."/>
            <person name="Masuda Y."/>
            <person name="Shiratori Y."/>
            <person name="Senoo K."/>
        </authorList>
    </citation>
    <scope>NUCLEOTIDE SEQUENCE [LARGE SCALE GENOMIC DNA]</scope>
    <source>
        <strain evidence="3">Red330</strain>
    </source>
</reference>
<dbReference type="Proteomes" id="UP000556026">
    <property type="component" value="Unassembled WGS sequence"/>
</dbReference>
<feature type="domain" description="VOC" evidence="1">
    <location>
        <begin position="10"/>
        <end position="123"/>
    </location>
</feature>
<evidence type="ECO:0000313" key="3">
    <source>
        <dbReference type="Proteomes" id="UP000556026"/>
    </source>
</evidence>
<evidence type="ECO:0000313" key="2">
    <source>
        <dbReference type="EMBL" id="GFO60378.1"/>
    </source>
</evidence>
<evidence type="ECO:0000259" key="1">
    <source>
        <dbReference type="PROSITE" id="PS51819"/>
    </source>
</evidence>
<gene>
    <name evidence="2" type="ORF">GMST_27030</name>
</gene>
<dbReference type="InterPro" id="IPR037523">
    <property type="entry name" value="VOC_core"/>
</dbReference>
<accession>A0A6V8MK63</accession>
<dbReference type="InterPro" id="IPR004360">
    <property type="entry name" value="Glyas_Fos-R_dOase_dom"/>
</dbReference>
<dbReference type="InterPro" id="IPR029068">
    <property type="entry name" value="Glyas_Bleomycin-R_OHBP_Dase"/>
</dbReference>
<organism evidence="2 3">
    <name type="scientific">Geomonas silvestris</name>
    <dbReference type="NCBI Taxonomy" id="2740184"/>
    <lineage>
        <taxon>Bacteria</taxon>
        <taxon>Pseudomonadati</taxon>
        <taxon>Thermodesulfobacteriota</taxon>
        <taxon>Desulfuromonadia</taxon>
        <taxon>Geobacterales</taxon>
        <taxon>Geobacteraceae</taxon>
        <taxon>Geomonas</taxon>
    </lineage>
</organism>
<protein>
    <submittedName>
        <fullName evidence="2">Glyoxalase</fullName>
    </submittedName>
</protein>
<dbReference type="CDD" id="cd07247">
    <property type="entry name" value="SgaA_N_like"/>
    <property type="match status" value="1"/>
</dbReference>
<dbReference type="RefSeq" id="WP_183355201.1">
    <property type="nucleotide sequence ID" value="NZ_BLXX01000008.1"/>
</dbReference>